<keyword evidence="2" id="KW-0732">Signal</keyword>
<sequence precursor="true">MNQRYSHARARLLTAYLSLLALVGCGGPYDATVSGTVKFNGSPVPRGTISFKPQSAGADAFGQINADGAYLLRTGREEGLNSGSYTVSVAANETPPPNPKGGPPPMGKSLTPDWYRDPATSGLTFTVAPGDNTIDIDLNATPPPGWKPPPARRR</sequence>
<evidence type="ECO:0008006" key="5">
    <source>
        <dbReference type="Google" id="ProtNLM"/>
    </source>
</evidence>
<dbReference type="Proteomes" id="UP000317909">
    <property type="component" value="Chromosome"/>
</dbReference>
<dbReference type="RefSeq" id="WP_145433573.1">
    <property type="nucleotide sequence ID" value="NZ_CP036339.1"/>
</dbReference>
<feature type="region of interest" description="Disordered" evidence="1">
    <location>
        <begin position="88"/>
        <end position="154"/>
    </location>
</feature>
<dbReference type="AlphaFoldDB" id="A0A517TZT5"/>
<evidence type="ECO:0000256" key="2">
    <source>
        <dbReference type="SAM" id="SignalP"/>
    </source>
</evidence>
<keyword evidence="4" id="KW-1185">Reference proteome</keyword>
<reference evidence="3 4" key="1">
    <citation type="submission" date="2019-02" db="EMBL/GenBank/DDBJ databases">
        <title>Deep-cultivation of Planctomycetes and their phenomic and genomic characterization uncovers novel biology.</title>
        <authorList>
            <person name="Wiegand S."/>
            <person name="Jogler M."/>
            <person name="Boedeker C."/>
            <person name="Pinto D."/>
            <person name="Vollmers J."/>
            <person name="Rivas-Marin E."/>
            <person name="Kohn T."/>
            <person name="Peeters S.H."/>
            <person name="Heuer A."/>
            <person name="Rast P."/>
            <person name="Oberbeckmann S."/>
            <person name="Bunk B."/>
            <person name="Jeske O."/>
            <person name="Meyerdierks A."/>
            <person name="Storesund J.E."/>
            <person name="Kallscheuer N."/>
            <person name="Luecker S."/>
            <person name="Lage O.M."/>
            <person name="Pohl T."/>
            <person name="Merkel B.J."/>
            <person name="Hornburger P."/>
            <person name="Mueller R.-W."/>
            <person name="Bruemmer F."/>
            <person name="Labrenz M."/>
            <person name="Spormann A.M."/>
            <person name="Op den Camp H."/>
            <person name="Overmann J."/>
            <person name="Amann R."/>
            <person name="Jetten M.S.M."/>
            <person name="Mascher T."/>
            <person name="Medema M.H."/>
            <person name="Devos D.P."/>
            <person name="Kaster A.-K."/>
            <person name="Ovreas L."/>
            <person name="Rohde M."/>
            <person name="Galperin M.Y."/>
            <person name="Jogler C."/>
        </authorList>
    </citation>
    <scope>NUCLEOTIDE SEQUENCE [LARGE SCALE GENOMIC DNA]</scope>
    <source>
        <strain evidence="3 4">I41</strain>
    </source>
</reference>
<dbReference type="PROSITE" id="PS51257">
    <property type="entry name" value="PROKAR_LIPOPROTEIN"/>
    <property type="match status" value="1"/>
</dbReference>
<feature type="chain" id="PRO_5022120603" description="Carboxypeptidase regulatory-like domain-containing protein" evidence="2">
    <location>
        <begin position="32"/>
        <end position="154"/>
    </location>
</feature>
<dbReference type="OrthoDB" id="286727at2"/>
<name>A0A517TZT5_9BACT</name>
<evidence type="ECO:0000313" key="4">
    <source>
        <dbReference type="Proteomes" id="UP000317909"/>
    </source>
</evidence>
<gene>
    <name evidence="3" type="ORF">I41_30730</name>
</gene>
<protein>
    <recommendedName>
        <fullName evidence="5">Carboxypeptidase regulatory-like domain-containing protein</fullName>
    </recommendedName>
</protein>
<evidence type="ECO:0000313" key="3">
    <source>
        <dbReference type="EMBL" id="QDT73882.1"/>
    </source>
</evidence>
<feature type="compositionally biased region" description="Pro residues" evidence="1">
    <location>
        <begin position="94"/>
        <end position="106"/>
    </location>
</feature>
<feature type="compositionally biased region" description="Pro residues" evidence="1">
    <location>
        <begin position="141"/>
        <end position="154"/>
    </location>
</feature>
<evidence type="ECO:0000256" key="1">
    <source>
        <dbReference type="SAM" id="MobiDB-lite"/>
    </source>
</evidence>
<dbReference type="EMBL" id="CP036339">
    <property type="protein sequence ID" value="QDT73882.1"/>
    <property type="molecule type" value="Genomic_DNA"/>
</dbReference>
<feature type="signal peptide" evidence="2">
    <location>
        <begin position="1"/>
        <end position="31"/>
    </location>
</feature>
<proteinExistence type="predicted"/>
<dbReference type="KEGG" id="llh:I41_30730"/>
<accession>A0A517TZT5</accession>
<organism evidence="3 4">
    <name type="scientific">Lacipirellula limnantheis</name>
    <dbReference type="NCBI Taxonomy" id="2528024"/>
    <lineage>
        <taxon>Bacteria</taxon>
        <taxon>Pseudomonadati</taxon>
        <taxon>Planctomycetota</taxon>
        <taxon>Planctomycetia</taxon>
        <taxon>Pirellulales</taxon>
        <taxon>Lacipirellulaceae</taxon>
        <taxon>Lacipirellula</taxon>
    </lineage>
</organism>